<organism evidence="2 3">
    <name type="scientific">Hohenbuehelia grisea</name>
    <dbReference type="NCBI Taxonomy" id="104357"/>
    <lineage>
        <taxon>Eukaryota</taxon>
        <taxon>Fungi</taxon>
        <taxon>Dikarya</taxon>
        <taxon>Basidiomycota</taxon>
        <taxon>Agaricomycotina</taxon>
        <taxon>Agaricomycetes</taxon>
        <taxon>Agaricomycetidae</taxon>
        <taxon>Agaricales</taxon>
        <taxon>Pleurotineae</taxon>
        <taxon>Pleurotaceae</taxon>
        <taxon>Hohenbuehelia</taxon>
    </lineage>
</organism>
<sequence>MAFKMTSLILLLSVASSVVLGWPTGTTGVQRRMMEMVAEAATPAFGAAALIPTFTNCDAGKQGKLTDAITLAQTYQAGAWAYLQGLGQRPGAGHAGLERYTTWFGAYDDARYLVVYKLFEKISTYPLDTWEYECAPAADCGGFVSQFSTNAQVSASK</sequence>
<dbReference type="SUPFAM" id="SSF55486">
    <property type="entry name" value="Metalloproteases ('zincins'), catalytic domain"/>
    <property type="match status" value="1"/>
</dbReference>
<proteinExistence type="predicted"/>
<dbReference type="EMBL" id="JASNQZ010000011">
    <property type="protein sequence ID" value="KAL0952178.1"/>
    <property type="molecule type" value="Genomic_DNA"/>
</dbReference>
<accession>A0ABR3J9N9</accession>
<evidence type="ECO:0000313" key="3">
    <source>
        <dbReference type="Proteomes" id="UP001556367"/>
    </source>
</evidence>
<evidence type="ECO:0000256" key="1">
    <source>
        <dbReference type="SAM" id="SignalP"/>
    </source>
</evidence>
<dbReference type="Gene3D" id="3.40.390.10">
    <property type="entry name" value="Collagenase (Catalytic Domain)"/>
    <property type="match status" value="1"/>
</dbReference>
<name>A0ABR3J9N9_9AGAR</name>
<keyword evidence="1" id="KW-0732">Signal</keyword>
<dbReference type="InterPro" id="IPR024079">
    <property type="entry name" value="MetalloPept_cat_dom_sf"/>
</dbReference>
<feature type="signal peptide" evidence="1">
    <location>
        <begin position="1"/>
        <end position="21"/>
    </location>
</feature>
<feature type="chain" id="PRO_5047208024" evidence="1">
    <location>
        <begin position="22"/>
        <end position="157"/>
    </location>
</feature>
<reference evidence="3" key="1">
    <citation type="submission" date="2024-06" db="EMBL/GenBank/DDBJ databases">
        <title>Multi-omics analyses provide insights into the biosynthesis of the anticancer antibiotic pleurotin in Hohenbuehelia grisea.</title>
        <authorList>
            <person name="Weaver J.A."/>
            <person name="Alberti F."/>
        </authorList>
    </citation>
    <scope>NUCLEOTIDE SEQUENCE [LARGE SCALE GENOMIC DNA]</scope>
    <source>
        <strain evidence="3">T-177</strain>
    </source>
</reference>
<gene>
    <name evidence="2" type="ORF">HGRIS_008791</name>
</gene>
<evidence type="ECO:0000313" key="2">
    <source>
        <dbReference type="EMBL" id="KAL0952178.1"/>
    </source>
</evidence>
<protein>
    <submittedName>
        <fullName evidence="2">Uncharacterized protein</fullName>
    </submittedName>
</protein>
<keyword evidence="3" id="KW-1185">Reference proteome</keyword>
<dbReference type="Proteomes" id="UP001556367">
    <property type="component" value="Unassembled WGS sequence"/>
</dbReference>
<comment type="caution">
    <text evidence="2">The sequence shown here is derived from an EMBL/GenBank/DDBJ whole genome shotgun (WGS) entry which is preliminary data.</text>
</comment>